<accession>A0A383R5Y6</accession>
<proteinExistence type="predicted"/>
<dbReference type="AlphaFoldDB" id="A0A383R5Y6"/>
<dbReference type="Proteomes" id="UP000304148">
    <property type="component" value="Chromosome"/>
</dbReference>
<evidence type="ECO:0000313" key="1">
    <source>
        <dbReference type="EMBL" id="SYX81944.1"/>
    </source>
</evidence>
<dbReference type="Pfam" id="PF20092">
    <property type="entry name" value="DUF6483"/>
    <property type="match status" value="1"/>
</dbReference>
<evidence type="ECO:0000313" key="2">
    <source>
        <dbReference type="Proteomes" id="UP000304148"/>
    </source>
</evidence>
<dbReference type="EMBL" id="LS992241">
    <property type="protein sequence ID" value="SYX81944.1"/>
    <property type="molecule type" value="Genomic_DNA"/>
</dbReference>
<organism evidence="1 2">
    <name type="scientific">Paenibacillus alvei</name>
    <name type="common">Bacillus alvei</name>
    <dbReference type="NCBI Taxonomy" id="44250"/>
    <lineage>
        <taxon>Bacteria</taxon>
        <taxon>Bacillati</taxon>
        <taxon>Bacillota</taxon>
        <taxon>Bacilli</taxon>
        <taxon>Bacillales</taxon>
        <taxon>Paenibacillaceae</taxon>
        <taxon>Paenibacillus</taxon>
    </lineage>
</organism>
<protein>
    <submittedName>
        <fullName evidence="1">Uncharacterized protein</fullName>
    </submittedName>
</protein>
<dbReference type="RefSeq" id="WP_138184468.1">
    <property type="nucleotide sequence ID" value="NZ_LS992241.1"/>
</dbReference>
<reference evidence="2" key="1">
    <citation type="submission" date="2018-08" db="EMBL/GenBank/DDBJ databases">
        <authorList>
            <person name="Chevrot R."/>
        </authorList>
    </citation>
    <scope>NUCLEOTIDE SEQUENCE [LARGE SCALE GENOMIC DNA]</scope>
</reference>
<name>A0A383R5Y6_PAEAL</name>
<sequence>MHQRDYLLRLIEEMTRMFGQALGLKEKKKREQLIIEWDELLQRRFRISGKLADKLPAEDIIRLFRTGERLHADEIQALAIVLYERAKLEWERSRQNNESSPFAAAEVPRYGESMMGTDNDETIYILRLMKSYELLLEATSQGSDRRLLPVQDSMEAIYQVIKGYHIDDRLREKMWRWFEKEGRLAEAEDSLFEWLNSAERHHPEQAARRCTQAMKFYERIDAMSDEVLLEGGLSRDEVISGKEDVSKSTAWQMEQ</sequence>
<dbReference type="InterPro" id="IPR045507">
    <property type="entry name" value="DUF6483"/>
</dbReference>
<gene>
    <name evidence="1" type="ORF">PBLR_10363</name>
</gene>